<organism evidence="2 3">
    <name type="scientific">Aspergillus fijiensis CBS 313.89</name>
    <dbReference type="NCBI Taxonomy" id="1448319"/>
    <lineage>
        <taxon>Eukaryota</taxon>
        <taxon>Fungi</taxon>
        <taxon>Dikarya</taxon>
        <taxon>Ascomycota</taxon>
        <taxon>Pezizomycotina</taxon>
        <taxon>Eurotiomycetes</taxon>
        <taxon>Eurotiomycetidae</taxon>
        <taxon>Eurotiales</taxon>
        <taxon>Aspergillaceae</taxon>
        <taxon>Aspergillus</taxon>
    </lineage>
</organism>
<feature type="compositionally biased region" description="Polar residues" evidence="1">
    <location>
        <begin position="136"/>
        <end position="171"/>
    </location>
</feature>
<feature type="compositionally biased region" description="Polar residues" evidence="1">
    <location>
        <begin position="182"/>
        <end position="238"/>
    </location>
</feature>
<dbReference type="VEuPathDB" id="FungiDB:BO72DRAFT_525570"/>
<accession>A0A8G1RUP1</accession>
<evidence type="ECO:0000313" key="3">
    <source>
        <dbReference type="Proteomes" id="UP000249789"/>
    </source>
</evidence>
<keyword evidence="3" id="KW-1185">Reference proteome</keyword>
<evidence type="ECO:0000256" key="1">
    <source>
        <dbReference type="SAM" id="MobiDB-lite"/>
    </source>
</evidence>
<name>A0A8G1RUP1_9EURO</name>
<evidence type="ECO:0000313" key="2">
    <source>
        <dbReference type="EMBL" id="RAK79880.1"/>
    </source>
</evidence>
<dbReference type="AlphaFoldDB" id="A0A8G1RUP1"/>
<dbReference type="Proteomes" id="UP000249789">
    <property type="component" value="Unassembled WGS sequence"/>
</dbReference>
<reference evidence="2 3" key="1">
    <citation type="submission" date="2018-02" db="EMBL/GenBank/DDBJ databases">
        <title>The genomes of Aspergillus section Nigri reveals drivers in fungal speciation.</title>
        <authorList>
            <consortium name="DOE Joint Genome Institute"/>
            <person name="Vesth T.C."/>
            <person name="Nybo J."/>
            <person name="Theobald S."/>
            <person name="Brandl J."/>
            <person name="Frisvad J.C."/>
            <person name="Nielsen K.F."/>
            <person name="Lyhne E.K."/>
            <person name="Kogle M.E."/>
            <person name="Kuo A."/>
            <person name="Riley R."/>
            <person name="Clum A."/>
            <person name="Nolan M."/>
            <person name="Lipzen A."/>
            <person name="Salamov A."/>
            <person name="Henrissat B."/>
            <person name="Wiebenga A."/>
            <person name="De vries R.P."/>
            <person name="Grigoriev I.V."/>
            <person name="Mortensen U.H."/>
            <person name="Andersen M.R."/>
            <person name="Baker S.E."/>
        </authorList>
    </citation>
    <scope>NUCLEOTIDE SEQUENCE [LARGE SCALE GENOMIC DNA]</scope>
    <source>
        <strain evidence="2 3">CBS 313.89</strain>
    </source>
</reference>
<dbReference type="EMBL" id="KZ824631">
    <property type="protein sequence ID" value="RAK79880.1"/>
    <property type="molecule type" value="Genomic_DNA"/>
</dbReference>
<feature type="compositionally biased region" description="Polar residues" evidence="1">
    <location>
        <begin position="101"/>
        <end position="124"/>
    </location>
</feature>
<gene>
    <name evidence="2" type="ORF">BO72DRAFT_525570</name>
</gene>
<dbReference type="GeneID" id="63867303"/>
<protein>
    <submittedName>
        <fullName evidence="2">Uncharacterized protein</fullName>
    </submittedName>
</protein>
<dbReference type="RefSeq" id="XP_040803890.1">
    <property type="nucleotide sequence ID" value="XM_040949968.1"/>
</dbReference>
<feature type="region of interest" description="Disordered" evidence="1">
    <location>
        <begin position="101"/>
        <end position="238"/>
    </location>
</feature>
<proteinExistence type="predicted"/>
<dbReference type="OrthoDB" id="10372303at2759"/>
<sequence length="468" mass="52860">MGRTRKNNDKEEEAKKRHIQSLCDACCIRSLEPWIRASLCYADNSFLEALVPTAQMPHEIGPSSDARIYTEEIIKSLAQQSREEPTFQTQELQGNQCTQKLQTTKKSNDPQQPQTSESTDTTAPRAQRSREDSGCQARQSQGDQYTQKLQTTEQSDDSQQPQTSENTNTTAPRDHYSRKKSTVQSPGSQGNRCTQKPQTMKQPSDLQQPPTSKSTVTTAPSQSSPQPQTFESTEVTVPSTDSECKRRYKHLKEYPYIQHLGFSQQGCKLWITRKIFWGPQRFISLEADFLGQSIPGPYEEALWAACLHQPHCDVYEEFRIEPLDVSRDGTRLRAKFVRPGCPPDSKPLPAHLRGLPSTYCQSWTGGLNALDAEGISDLVLVDADRANIPVIPLLVLQLAAERAANPLPLAADSMTKKKVTVSEKEIPQDPKHQVHRHKKFPVLRNLSSLGVCLLSMFWWQRYKKSRQL</sequence>